<sequence length="226" mass="26194">MVDLESERTYCKSGHHLPNYKIFKKVGNGNFSNVCLGMHRPTQEMVAIKIINKNMVKRKQIGDLTREISNLKHLNHPNIVRLYEHYETKNYLYIITEYVGGGELFQYLSEKGRMKENLAREKFRQILSAVNYCHERGIVHRDLKAENILIDSHNNLIIVDFGFSNRFCWSKRMHTYCGSPQYAAPELFVGNGYIGPEVDIWALGVILYAMLTATLPFNMNKLSVFL</sequence>
<dbReference type="FunFam" id="3.30.200.20:FF:000003">
    <property type="entry name" value="Non-specific serine/threonine protein kinase"/>
    <property type="match status" value="1"/>
</dbReference>
<dbReference type="InterPro" id="IPR017441">
    <property type="entry name" value="Protein_kinase_ATP_BS"/>
</dbReference>
<dbReference type="InterPro" id="IPR011009">
    <property type="entry name" value="Kinase-like_dom_sf"/>
</dbReference>
<evidence type="ECO:0000256" key="9">
    <source>
        <dbReference type="PROSITE-ProRule" id="PRU10141"/>
    </source>
</evidence>
<dbReference type="SUPFAM" id="SSF56112">
    <property type="entry name" value="Protein kinase-like (PK-like)"/>
    <property type="match status" value="1"/>
</dbReference>
<evidence type="ECO:0000256" key="5">
    <source>
        <dbReference type="ARBA" id="ARBA00022777"/>
    </source>
</evidence>
<comment type="catalytic activity">
    <reaction evidence="8">
        <text>L-seryl-[protein] + ATP = O-phospho-L-seryl-[protein] + ADP + H(+)</text>
        <dbReference type="Rhea" id="RHEA:17989"/>
        <dbReference type="Rhea" id="RHEA-COMP:9863"/>
        <dbReference type="Rhea" id="RHEA-COMP:11604"/>
        <dbReference type="ChEBI" id="CHEBI:15378"/>
        <dbReference type="ChEBI" id="CHEBI:29999"/>
        <dbReference type="ChEBI" id="CHEBI:30616"/>
        <dbReference type="ChEBI" id="CHEBI:83421"/>
        <dbReference type="ChEBI" id="CHEBI:456216"/>
        <dbReference type="EC" id="2.7.11.1"/>
    </reaction>
</comment>
<keyword evidence="13" id="KW-1185">Reference proteome</keyword>
<dbReference type="PANTHER" id="PTHR24346:SF82">
    <property type="entry name" value="KP78A-RELATED"/>
    <property type="match status" value="1"/>
</dbReference>
<evidence type="ECO:0000313" key="13">
    <source>
        <dbReference type="Proteomes" id="UP000031668"/>
    </source>
</evidence>
<evidence type="ECO:0000256" key="6">
    <source>
        <dbReference type="ARBA" id="ARBA00022840"/>
    </source>
</evidence>
<dbReference type="Pfam" id="PF00069">
    <property type="entry name" value="Pkinase"/>
    <property type="match status" value="1"/>
</dbReference>
<evidence type="ECO:0000256" key="2">
    <source>
        <dbReference type="ARBA" id="ARBA00022527"/>
    </source>
</evidence>
<keyword evidence="5 12" id="KW-0418">Kinase</keyword>
<dbReference type="PROSITE" id="PS00107">
    <property type="entry name" value="PROTEIN_KINASE_ATP"/>
    <property type="match status" value="1"/>
</dbReference>
<dbReference type="Gene3D" id="1.10.510.10">
    <property type="entry name" value="Transferase(Phosphotransferase) domain 1"/>
    <property type="match status" value="1"/>
</dbReference>
<evidence type="ECO:0000256" key="7">
    <source>
        <dbReference type="ARBA" id="ARBA00047899"/>
    </source>
</evidence>
<dbReference type="InterPro" id="IPR008271">
    <property type="entry name" value="Ser/Thr_kinase_AS"/>
</dbReference>
<dbReference type="GO" id="GO:0005737">
    <property type="term" value="C:cytoplasm"/>
    <property type="evidence" value="ECO:0007669"/>
    <property type="project" value="TreeGrafter"/>
</dbReference>
<feature type="binding site" evidence="9">
    <location>
        <position position="49"/>
    </location>
    <ligand>
        <name>ATP</name>
        <dbReference type="ChEBI" id="CHEBI:30616"/>
    </ligand>
</feature>
<keyword evidence="2 10" id="KW-0723">Serine/threonine-protein kinase</keyword>
<evidence type="ECO:0000256" key="3">
    <source>
        <dbReference type="ARBA" id="ARBA00022679"/>
    </source>
</evidence>
<keyword evidence="4 9" id="KW-0547">Nucleotide-binding</keyword>
<feature type="domain" description="Protein kinase" evidence="11">
    <location>
        <begin position="20"/>
        <end position="226"/>
    </location>
</feature>
<evidence type="ECO:0000256" key="1">
    <source>
        <dbReference type="ARBA" id="ARBA00012513"/>
    </source>
</evidence>
<dbReference type="PROSITE" id="PS50011">
    <property type="entry name" value="PROTEIN_KINASE_DOM"/>
    <property type="match status" value="1"/>
</dbReference>
<evidence type="ECO:0000259" key="11">
    <source>
        <dbReference type="PROSITE" id="PS50011"/>
    </source>
</evidence>
<dbReference type="InterPro" id="IPR000719">
    <property type="entry name" value="Prot_kinase_dom"/>
</dbReference>
<dbReference type="GO" id="GO:0004674">
    <property type="term" value="F:protein serine/threonine kinase activity"/>
    <property type="evidence" value="ECO:0007669"/>
    <property type="project" value="UniProtKB-KW"/>
</dbReference>
<dbReference type="SMART" id="SM00220">
    <property type="entry name" value="S_TKc"/>
    <property type="match status" value="1"/>
</dbReference>
<dbReference type="PANTHER" id="PTHR24346">
    <property type="entry name" value="MAP/MICROTUBULE AFFINITY-REGULATING KINASE"/>
    <property type="match status" value="1"/>
</dbReference>
<evidence type="ECO:0000256" key="10">
    <source>
        <dbReference type="RuleBase" id="RU000304"/>
    </source>
</evidence>
<evidence type="ECO:0000256" key="8">
    <source>
        <dbReference type="ARBA" id="ARBA00048679"/>
    </source>
</evidence>
<dbReference type="Proteomes" id="UP000031668">
    <property type="component" value="Unassembled WGS sequence"/>
</dbReference>
<dbReference type="EMBL" id="JWZT01001161">
    <property type="protein sequence ID" value="KII72594.1"/>
    <property type="molecule type" value="Genomic_DNA"/>
</dbReference>
<keyword evidence="6 9" id="KW-0067">ATP-binding</keyword>
<comment type="caution">
    <text evidence="12">The sequence shown here is derived from an EMBL/GenBank/DDBJ whole genome shotgun (WGS) entry which is preliminary data.</text>
</comment>
<dbReference type="EC" id="2.7.11.1" evidence="1"/>
<gene>
    <name evidence="12" type="ORF">RF11_06424</name>
</gene>
<accession>A0A0C2J437</accession>
<keyword evidence="3" id="KW-0808">Transferase</keyword>
<dbReference type="PIRSF" id="PIRSF000654">
    <property type="entry name" value="Integrin-linked_kinase"/>
    <property type="match status" value="1"/>
</dbReference>
<comment type="catalytic activity">
    <reaction evidence="7">
        <text>L-threonyl-[protein] + ATP = O-phospho-L-threonyl-[protein] + ADP + H(+)</text>
        <dbReference type="Rhea" id="RHEA:46608"/>
        <dbReference type="Rhea" id="RHEA-COMP:11060"/>
        <dbReference type="Rhea" id="RHEA-COMP:11605"/>
        <dbReference type="ChEBI" id="CHEBI:15378"/>
        <dbReference type="ChEBI" id="CHEBI:30013"/>
        <dbReference type="ChEBI" id="CHEBI:30616"/>
        <dbReference type="ChEBI" id="CHEBI:61977"/>
        <dbReference type="ChEBI" id="CHEBI:456216"/>
        <dbReference type="EC" id="2.7.11.1"/>
    </reaction>
</comment>
<dbReference type="PROSITE" id="PS00108">
    <property type="entry name" value="PROTEIN_KINASE_ST"/>
    <property type="match status" value="1"/>
</dbReference>
<name>A0A0C2J437_THEKT</name>
<dbReference type="OMA" id="SCCPSDV"/>
<dbReference type="AlphaFoldDB" id="A0A0C2J437"/>
<comment type="similarity">
    <text evidence="10">Belongs to the protein kinase superfamily.</text>
</comment>
<protein>
    <recommendedName>
        <fullName evidence="1">non-specific serine/threonine protein kinase</fullName>
        <ecNumber evidence="1">2.7.11.1</ecNumber>
    </recommendedName>
</protein>
<evidence type="ECO:0000256" key="4">
    <source>
        <dbReference type="ARBA" id="ARBA00022741"/>
    </source>
</evidence>
<dbReference type="CDD" id="cd14003">
    <property type="entry name" value="STKc_AMPK-like"/>
    <property type="match status" value="1"/>
</dbReference>
<evidence type="ECO:0000313" key="12">
    <source>
        <dbReference type="EMBL" id="KII72594.1"/>
    </source>
</evidence>
<dbReference type="GO" id="GO:0005524">
    <property type="term" value="F:ATP binding"/>
    <property type="evidence" value="ECO:0007669"/>
    <property type="project" value="UniProtKB-UniRule"/>
</dbReference>
<reference evidence="12 13" key="1">
    <citation type="journal article" date="2014" name="Genome Biol. Evol.">
        <title>The genome of the myxosporean Thelohanellus kitauei shows adaptations to nutrient acquisition within its fish host.</title>
        <authorList>
            <person name="Yang Y."/>
            <person name="Xiong J."/>
            <person name="Zhou Z."/>
            <person name="Huo F."/>
            <person name="Miao W."/>
            <person name="Ran C."/>
            <person name="Liu Y."/>
            <person name="Zhang J."/>
            <person name="Feng J."/>
            <person name="Wang M."/>
            <person name="Wang M."/>
            <person name="Wang L."/>
            <person name="Yao B."/>
        </authorList>
    </citation>
    <scope>NUCLEOTIDE SEQUENCE [LARGE SCALE GENOMIC DNA]</scope>
    <source>
        <strain evidence="12">Wuqing</strain>
    </source>
</reference>
<dbReference type="FunFam" id="1.10.510.10:FF:000571">
    <property type="entry name" value="Maternal embryonic leucine zipper kinase"/>
    <property type="match status" value="1"/>
</dbReference>
<organism evidence="12 13">
    <name type="scientific">Thelohanellus kitauei</name>
    <name type="common">Myxosporean</name>
    <dbReference type="NCBI Taxonomy" id="669202"/>
    <lineage>
        <taxon>Eukaryota</taxon>
        <taxon>Metazoa</taxon>
        <taxon>Cnidaria</taxon>
        <taxon>Myxozoa</taxon>
        <taxon>Myxosporea</taxon>
        <taxon>Bivalvulida</taxon>
        <taxon>Platysporina</taxon>
        <taxon>Myxobolidae</taxon>
        <taxon>Thelohanellus</taxon>
    </lineage>
</organism>
<proteinExistence type="inferred from homology"/>
<dbReference type="OrthoDB" id="193931at2759"/>
<dbReference type="GO" id="GO:0035556">
    <property type="term" value="P:intracellular signal transduction"/>
    <property type="evidence" value="ECO:0007669"/>
    <property type="project" value="TreeGrafter"/>
</dbReference>